<name>A0A1R1YKE3_9FUNG</name>
<dbReference type="EMBL" id="LSSM01001051">
    <property type="protein sequence ID" value="OMJ27363.1"/>
    <property type="molecule type" value="Genomic_DNA"/>
</dbReference>
<reference evidence="2" key="1">
    <citation type="submission" date="2017-01" db="EMBL/GenBank/DDBJ databases">
        <authorList>
            <person name="Wang Y."/>
            <person name="White M."/>
            <person name="Kvist S."/>
            <person name="Moncalvo J.-M."/>
        </authorList>
    </citation>
    <scope>NUCLEOTIDE SEQUENCE [LARGE SCALE GENOMIC DNA]</scope>
    <source>
        <strain evidence="2">ID-206-W2</strain>
    </source>
</reference>
<comment type="caution">
    <text evidence="1">The sequence shown here is derived from an EMBL/GenBank/DDBJ whole genome shotgun (WGS) entry which is preliminary data.</text>
</comment>
<dbReference type="Proteomes" id="UP000187429">
    <property type="component" value="Unassembled WGS sequence"/>
</dbReference>
<keyword evidence="2" id="KW-1185">Reference proteome</keyword>
<organism evidence="1 2">
    <name type="scientific">Smittium culicis</name>
    <dbReference type="NCBI Taxonomy" id="133412"/>
    <lineage>
        <taxon>Eukaryota</taxon>
        <taxon>Fungi</taxon>
        <taxon>Fungi incertae sedis</taxon>
        <taxon>Zoopagomycota</taxon>
        <taxon>Kickxellomycotina</taxon>
        <taxon>Harpellomycetes</taxon>
        <taxon>Harpellales</taxon>
        <taxon>Legeriomycetaceae</taxon>
        <taxon>Smittium</taxon>
    </lineage>
</organism>
<gene>
    <name evidence="1" type="ORF">AYI69_g3204</name>
</gene>
<evidence type="ECO:0000313" key="2">
    <source>
        <dbReference type="Proteomes" id="UP000187429"/>
    </source>
</evidence>
<evidence type="ECO:0000313" key="1">
    <source>
        <dbReference type="EMBL" id="OMJ27363.1"/>
    </source>
</evidence>
<dbReference type="AlphaFoldDB" id="A0A1R1YKE3"/>
<protein>
    <submittedName>
        <fullName evidence="1">Uncharacterized protein</fullName>
    </submittedName>
</protein>
<accession>A0A1R1YKE3</accession>
<proteinExistence type="predicted"/>
<sequence length="73" mass="8502">MDQGTGTQAPASQGQVRANELYSFFTERYSVERCDENCVRFLWNIVSSGTKNLVLTYYCVYRRIQEKKGMYIS</sequence>